<sequence length="92" mass="9947">MIGPEDIPVLPRGVRLHRDRVRGGWVLLAPERTLALDETGRAILAEIDGIRSFAAIAAALAATYDAPEAAIAADSQGFLGALLDRRFLEIRR</sequence>
<proteinExistence type="predicted"/>
<evidence type="ECO:0000256" key="2">
    <source>
        <dbReference type="ARBA" id="ARBA00011741"/>
    </source>
</evidence>
<evidence type="ECO:0000313" key="4">
    <source>
        <dbReference type="EMBL" id="PTW42412.1"/>
    </source>
</evidence>
<gene>
    <name evidence="4" type="ORF">C8N38_12228</name>
</gene>
<dbReference type="GO" id="GO:0018189">
    <property type="term" value="P:pyrroloquinoline quinone biosynthetic process"/>
    <property type="evidence" value="ECO:0007669"/>
    <property type="project" value="UniProtKB-UniPathway"/>
</dbReference>
<accession>A0A8E3APA8</accession>
<dbReference type="OrthoDB" id="7995890at2"/>
<comment type="caution">
    <text evidence="4">The sequence shown here is derived from an EMBL/GenBank/DDBJ whole genome shotgun (WGS) entry which is preliminary data.</text>
</comment>
<reference evidence="4 5" key="1">
    <citation type="submission" date="2018-04" db="EMBL/GenBank/DDBJ databases">
        <title>Genomic Encyclopedia of Archaeal and Bacterial Type Strains, Phase II (KMG-II): from individual species to whole genera.</title>
        <authorList>
            <person name="Goeker M."/>
        </authorList>
    </citation>
    <scope>NUCLEOTIDE SEQUENCE [LARGE SCALE GENOMIC DNA]</scope>
    <source>
        <strain evidence="4 5">DSM 19783</strain>
    </source>
</reference>
<dbReference type="InterPro" id="IPR022479">
    <property type="entry name" value="PqqD_bac"/>
</dbReference>
<dbReference type="Proteomes" id="UP000244037">
    <property type="component" value="Unassembled WGS sequence"/>
</dbReference>
<name>A0A8E3APA8_9RHOB</name>
<dbReference type="AlphaFoldDB" id="A0A8E3APA8"/>
<evidence type="ECO:0000313" key="5">
    <source>
        <dbReference type="Proteomes" id="UP000244037"/>
    </source>
</evidence>
<dbReference type="EMBL" id="QAYC01000022">
    <property type="protein sequence ID" value="PTW42412.1"/>
    <property type="molecule type" value="Genomic_DNA"/>
</dbReference>
<dbReference type="NCBIfam" id="TIGR03859">
    <property type="entry name" value="PQQ_PqqD"/>
    <property type="match status" value="1"/>
</dbReference>
<keyword evidence="5" id="KW-1185">Reference proteome</keyword>
<evidence type="ECO:0000256" key="3">
    <source>
        <dbReference type="ARBA" id="ARBA00022905"/>
    </source>
</evidence>
<dbReference type="Pfam" id="PF05402">
    <property type="entry name" value="PqqD"/>
    <property type="match status" value="1"/>
</dbReference>
<dbReference type="RefSeq" id="WP_108028730.1">
    <property type="nucleotide sequence ID" value="NZ_QAYC01000022.1"/>
</dbReference>
<dbReference type="Gene3D" id="1.10.10.1150">
    <property type="entry name" value="Coenzyme PQQ synthesis protein D (PqqD)"/>
    <property type="match status" value="1"/>
</dbReference>
<dbReference type="InterPro" id="IPR041881">
    <property type="entry name" value="PqqD_sf"/>
</dbReference>
<organism evidence="4 5">
    <name type="scientific">Rhodovulum kholense</name>
    <dbReference type="NCBI Taxonomy" id="453584"/>
    <lineage>
        <taxon>Bacteria</taxon>
        <taxon>Pseudomonadati</taxon>
        <taxon>Pseudomonadota</taxon>
        <taxon>Alphaproteobacteria</taxon>
        <taxon>Rhodobacterales</taxon>
        <taxon>Paracoccaceae</taxon>
        <taxon>Rhodovulum</taxon>
    </lineage>
</organism>
<keyword evidence="3" id="KW-0884">PQQ biosynthesis</keyword>
<comment type="subunit">
    <text evidence="2">Monomer. Interacts with PqqE.</text>
</comment>
<dbReference type="InterPro" id="IPR008792">
    <property type="entry name" value="PQQD"/>
</dbReference>
<dbReference type="GO" id="GO:0048038">
    <property type="term" value="F:quinone binding"/>
    <property type="evidence" value="ECO:0007669"/>
    <property type="project" value="InterPro"/>
</dbReference>
<protein>
    <submittedName>
        <fullName evidence="4">Pyrroloquinoline quinone biosynthesis protein D</fullName>
    </submittedName>
</protein>
<dbReference type="UniPathway" id="UPA00539"/>
<evidence type="ECO:0000256" key="1">
    <source>
        <dbReference type="ARBA" id="ARBA00004886"/>
    </source>
</evidence>
<comment type="pathway">
    <text evidence="1">Cofactor biosynthesis; pyrroloquinoline quinone biosynthesis.</text>
</comment>